<dbReference type="Pfam" id="PF00535">
    <property type="entry name" value="Glycos_transf_2"/>
    <property type="match status" value="1"/>
</dbReference>
<feature type="compositionally biased region" description="Basic and acidic residues" evidence="1">
    <location>
        <begin position="666"/>
        <end position="675"/>
    </location>
</feature>
<dbReference type="EMBL" id="BMMA01000023">
    <property type="protein sequence ID" value="GGI87599.1"/>
    <property type="molecule type" value="Genomic_DNA"/>
</dbReference>
<evidence type="ECO:0000259" key="2">
    <source>
        <dbReference type="Pfam" id="PF00534"/>
    </source>
</evidence>
<reference evidence="6" key="1">
    <citation type="journal article" date="2014" name="Int. J. Syst. Evol. Microbiol.">
        <title>Complete genome of a new Firmicutes species belonging to the dominant human colonic microbiota ('Ruminococcus bicirculans') reveals two chromosomes and a selective capacity to utilize plant glucans.</title>
        <authorList>
            <consortium name="NISC Comparative Sequencing Program"/>
            <person name="Wegmann U."/>
            <person name="Louis P."/>
            <person name="Goesmann A."/>
            <person name="Henrissat B."/>
            <person name="Duncan S.H."/>
            <person name="Flint H.J."/>
        </authorList>
    </citation>
    <scope>NUCLEOTIDE SEQUENCE</scope>
    <source>
        <strain evidence="6">CGMCC 1.8884</strain>
    </source>
</reference>
<feature type="domain" description="Glycosyltransferase 2-like" evidence="3">
    <location>
        <begin position="403"/>
        <end position="527"/>
    </location>
</feature>
<dbReference type="CDD" id="cd03820">
    <property type="entry name" value="GT4_AmsD-like"/>
    <property type="match status" value="1"/>
</dbReference>
<dbReference type="PANTHER" id="PTHR12526:SF630">
    <property type="entry name" value="GLYCOSYLTRANSFERASE"/>
    <property type="match status" value="1"/>
</dbReference>
<dbReference type="Gene3D" id="3.90.550.10">
    <property type="entry name" value="Spore Coat Polysaccharide Biosynthesis Protein SpsA, Chain A"/>
    <property type="match status" value="1"/>
</dbReference>
<dbReference type="GO" id="GO:0016757">
    <property type="term" value="F:glycosyltransferase activity"/>
    <property type="evidence" value="ECO:0007669"/>
    <property type="project" value="InterPro"/>
</dbReference>
<gene>
    <name evidence="6" type="ORF">GCM10008021_21980</name>
    <name evidence="5" type="ORF">GCM10010914_22540</name>
</gene>
<dbReference type="SUPFAM" id="SSF53756">
    <property type="entry name" value="UDP-Glycosyltransferase/glycogen phosphorylase"/>
    <property type="match status" value="1"/>
</dbReference>
<reference evidence="7" key="3">
    <citation type="journal article" date="2019" name="Int. J. Syst. Evol. Microbiol.">
        <title>The Global Catalogue of Microorganisms (GCM) 10K type strain sequencing project: providing services to taxonomists for standard genome sequencing and annotation.</title>
        <authorList>
            <consortium name="The Broad Institute Genomics Platform"/>
            <consortium name="The Broad Institute Genome Sequencing Center for Infectious Disease"/>
            <person name="Wu L."/>
            <person name="Ma J."/>
        </authorList>
    </citation>
    <scope>NUCLEOTIDE SEQUENCE [LARGE SCALE GENOMIC DNA]</scope>
    <source>
        <strain evidence="7">CGMCC 1.8884</strain>
    </source>
</reference>
<feature type="domain" description="Glycosyltransferase subfamily 4-like N-terminal" evidence="4">
    <location>
        <begin position="22"/>
        <end position="177"/>
    </location>
</feature>
<evidence type="ECO:0000259" key="3">
    <source>
        <dbReference type="Pfam" id="PF00535"/>
    </source>
</evidence>
<feature type="domain" description="Glycosyl transferase family 1" evidence="2">
    <location>
        <begin position="189"/>
        <end position="341"/>
    </location>
</feature>
<dbReference type="Pfam" id="PF13439">
    <property type="entry name" value="Glyco_transf_4"/>
    <property type="match status" value="1"/>
</dbReference>
<dbReference type="InterPro" id="IPR029044">
    <property type="entry name" value="Nucleotide-diphossugar_trans"/>
</dbReference>
<comment type="caution">
    <text evidence="5">The sequence shown here is derived from an EMBL/GenBank/DDBJ whole genome shotgun (WGS) entry which is preliminary data.</text>
</comment>
<dbReference type="Proteomes" id="UP000652720">
    <property type="component" value="Unassembled WGS sequence"/>
</dbReference>
<proteinExistence type="predicted"/>
<evidence type="ECO:0000256" key="1">
    <source>
        <dbReference type="SAM" id="MobiDB-lite"/>
    </source>
</evidence>
<dbReference type="CDD" id="cd00761">
    <property type="entry name" value="Glyco_tranf_GTA_type"/>
    <property type="match status" value="1"/>
</dbReference>
<reference evidence="5" key="4">
    <citation type="submission" date="2023-08" db="EMBL/GenBank/DDBJ databases">
        <authorList>
            <person name="Sun Q."/>
            <person name="Zhou Y."/>
        </authorList>
    </citation>
    <scope>NUCLEOTIDE SEQUENCE</scope>
    <source>
        <strain evidence="6">CGMCC 1.8884</strain>
        <strain evidence="5">CGMCC 1.8885</strain>
    </source>
</reference>
<dbReference type="GeneID" id="59166779"/>
<dbReference type="EMBL" id="BMLZ01000030">
    <property type="protein sequence ID" value="GGP30547.1"/>
    <property type="molecule type" value="Genomic_DNA"/>
</dbReference>
<evidence type="ECO:0000313" key="8">
    <source>
        <dbReference type="Proteomes" id="UP000652720"/>
    </source>
</evidence>
<evidence type="ECO:0000313" key="5">
    <source>
        <dbReference type="EMBL" id="GGI87599.1"/>
    </source>
</evidence>
<dbReference type="Proteomes" id="UP000630135">
    <property type="component" value="Unassembled WGS sequence"/>
</dbReference>
<evidence type="ECO:0008006" key="9">
    <source>
        <dbReference type="Google" id="ProtNLM"/>
    </source>
</evidence>
<dbReference type="InterPro" id="IPR028098">
    <property type="entry name" value="Glyco_trans_4-like_N"/>
</dbReference>
<evidence type="ECO:0000259" key="4">
    <source>
        <dbReference type="Pfam" id="PF13439"/>
    </source>
</evidence>
<keyword evidence="7" id="KW-1185">Reference proteome</keyword>
<sequence>MISKYQEKKTLNIVIYNITPAGGVERVAVNLANTLADTFEVHIVSLYSKTGSPFYPLDERVKLIHLGVEFSPGLKNYVPQNIETFKALKSQVSFDAQTITVGMSVNVNAVLALLKKSGVQGRFIGCEHMNYDEAVGLAQMTRRLTYPLLDDVVVLTAAEQKVFKDRLNIDAKVIPNALPIMPEIPASLEARRLIAVGRYTNQKGFDRLIPAIGDVMRRHEDWSLDIFGKGEQEADLRHLILREGVNNIRLQPPTSSIEQEYLASSIYLLPSRSEALPMVVLEAQSCGLPVVAYDSSNGPRALISSENGVLVEDGNGPAFAAAIERLMTDNAYRRQLGHNARLSAQAYAPERIRQEWLKLFGVHDSFVLGSGQESSGAVTAKAQQAREDYTLTRKPLPPNPRVTVAIPMFNAEAYIGAAIGSVLAQSYSNWELLILDDGSTDRSLETVRKFQDPRIRILSDGENRGLSRRLNESVQLASGEVYARMDADDLMVTTRLERQIDYLLSHPDCDVVGSSAYIIDGDNNLTGLRGGNPFVENGFLSVAHRGGFIHPTVTGRTVWFRDHPYDVNADRCEDIELWLRTADQSHFGQLEEPLLFYREAGDQSAKVEKTSAGYRKMLRAMSHTAKPEYRPLLKKQLRQAHVKIWVRRVAHGLGLEQRIVAARSRPLTEEQRRAGEAALRQALAGPQQEPRREQTP</sequence>
<dbReference type="InterPro" id="IPR001173">
    <property type="entry name" value="Glyco_trans_2-like"/>
</dbReference>
<dbReference type="AlphaFoldDB" id="A0AAV4K8Q7"/>
<dbReference type="SUPFAM" id="SSF53448">
    <property type="entry name" value="Nucleotide-diphospho-sugar transferases"/>
    <property type="match status" value="1"/>
</dbReference>
<evidence type="ECO:0000313" key="7">
    <source>
        <dbReference type="Proteomes" id="UP000630135"/>
    </source>
</evidence>
<reference evidence="5" key="2">
    <citation type="journal article" date="2014" name="Int. J. Syst. Evol. Microbiol.">
        <title>Complete genome sequence of Corynebacterium casei LMG S-19264T (=DSM 44701T), isolated from a smear-ripened cheese.</title>
        <authorList>
            <consortium name="US DOE Joint Genome Institute (JGI-PGF)"/>
            <person name="Walter F."/>
            <person name="Albersmeier A."/>
            <person name="Kalinowski J."/>
            <person name="Ruckert C."/>
        </authorList>
    </citation>
    <scope>NUCLEOTIDE SEQUENCE</scope>
    <source>
        <strain evidence="5">CGMCC 1.8885</strain>
    </source>
</reference>
<dbReference type="RefSeq" id="WP_051056493.1">
    <property type="nucleotide sequence ID" value="NZ_BMLZ01000030.1"/>
</dbReference>
<accession>A0AAV4K8Q7</accession>
<name>A0AAV4K8Q7_9DEIO</name>
<dbReference type="InterPro" id="IPR001296">
    <property type="entry name" value="Glyco_trans_1"/>
</dbReference>
<dbReference type="Gene3D" id="3.40.50.2000">
    <property type="entry name" value="Glycogen Phosphorylase B"/>
    <property type="match status" value="2"/>
</dbReference>
<evidence type="ECO:0000313" key="6">
    <source>
        <dbReference type="EMBL" id="GGP30547.1"/>
    </source>
</evidence>
<dbReference type="PANTHER" id="PTHR12526">
    <property type="entry name" value="GLYCOSYLTRANSFERASE"/>
    <property type="match status" value="1"/>
</dbReference>
<organism evidence="5 8">
    <name type="scientific">Deinococcus wulumuqiensis</name>
    <dbReference type="NCBI Taxonomy" id="980427"/>
    <lineage>
        <taxon>Bacteria</taxon>
        <taxon>Thermotogati</taxon>
        <taxon>Deinococcota</taxon>
        <taxon>Deinococci</taxon>
        <taxon>Deinococcales</taxon>
        <taxon>Deinococcaceae</taxon>
        <taxon>Deinococcus</taxon>
    </lineage>
</organism>
<protein>
    <recommendedName>
        <fullName evidence="9">Glycosyltransferase</fullName>
    </recommendedName>
</protein>
<feature type="region of interest" description="Disordered" evidence="1">
    <location>
        <begin position="665"/>
        <end position="696"/>
    </location>
</feature>
<dbReference type="Pfam" id="PF00534">
    <property type="entry name" value="Glycos_transf_1"/>
    <property type="match status" value="1"/>
</dbReference>